<sequence>MGLTLQLGSKSTNKWRKKTTPKSPITCISLSLLSLIIITSTIFIYHSRTQNPFTSPKPISLNPPQTPTTNTQCSSFNSSERFLFYAPNSGFSNQVSELRWGLLMAAILNRTLVVPPILDHHAVALGSCPKFRVADPSRLRMSVWDHSIDLAKSHRYISMGDIVDLSSLVSSSMVRIIDFRVFASWWCRLNMDLACSGSLCCSMVGSGSSSDEDFQKCGSLLSGMDGNIDQCLYAVEEDCRTTVWTYQQEHDETLDPYQPDEVLKRKKKIFYIRRRRDVYKALGPGSKAETATVLAFGTLFTSPYKNSELYIDIKESPKDARIQSVLENIKYLPFVPEILDAGKDYVKSHIRNPFLCAQLRLLDGQFKNHWKATFSALEQKLQALQSDHKPVHIFIMTDLPSSNWTGNYLGELASKSDSYKLYILRENDEVVVRTAEKVMAAEHGVRSGILSTDQDGMITKNSHCPLSVRSPDLLLHVEETENNKAPEHNHTCNHANDEEESKVPPRIYTKSANQAGHAAPAGCGKRTTHALINLPIFL</sequence>
<evidence type="ECO:0000256" key="4">
    <source>
        <dbReference type="ARBA" id="ARBA00023253"/>
    </source>
</evidence>
<keyword evidence="10" id="KW-1185">Reference proteome</keyword>
<organism evidence="9 10">
    <name type="scientific">Acorus gramineus</name>
    <name type="common">Dwarf sweet flag</name>
    <dbReference type="NCBI Taxonomy" id="55184"/>
    <lineage>
        <taxon>Eukaryota</taxon>
        <taxon>Viridiplantae</taxon>
        <taxon>Streptophyta</taxon>
        <taxon>Embryophyta</taxon>
        <taxon>Tracheophyta</taxon>
        <taxon>Spermatophyta</taxon>
        <taxon>Magnoliopsida</taxon>
        <taxon>Liliopsida</taxon>
        <taxon>Acoraceae</taxon>
        <taxon>Acorus</taxon>
    </lineage>
</organism>
<dbReference type="EMBL" id="JAUJYN010000009">
    <property type="protein sequence ID" value="KAK1263238.1"/>
    <property type="molecule type" value="Genomic_DNA"/>
</dbReference>
<evidence type="ECO:0000256" key="8">
    <source>
        <dbReference type="SAM" id="Phobius"/>
    </source>
</evidence>
<dbReference type="GO" id="GO:0006004">
    <property type="term" value="P:fucose metabolic process"/>
    <property type="evidence" value="ECO:0007669"/>
    <property type="project" value="UniProtKB-KW"/>
</dbReference>
<name>A0AAV9AGF1_ACOGR</name>
<keyword evidence="3" id="KW-0808">Transferase</keyword>
<feature type="compositionally biased region" description="Polar residues" evidence="7">
    <location>
        <begin position="1"/>
        <end position="12"/>
    </location>
</feature>
<dbReference type="PANTHER" id="PTHR36050">
    <property type="entry name" value="O-FUCOSYLTRANSFERASE 30"/>
    <property type="match status" value="1"/>
</dbReference>
<evidence type="ECO:0000313" key="10">
    <source>
        <dbReference type="Proteomes" id="UP001179952"/>
    </source>
</evidence>
<comment type="similarity">
    <text evidence="1">Belongs to the glycosyltransferase GT106 family.</text>
</comment>
<feature type="transmembrane region" description="Helical" evidence="8">
    <location>
        <begin position="25"/>
        <end position="45"/>
    </location>
</feature>
<evidence type="ECO:0000256" key="3">
    <source>
        <dbReference type="ARBA" id="ARBA00022679"/>
    </source>
</evidence>
<dbReference type="PANTHER" id="PTHR36050:SF1">
    <property type="entry name" value="O-FUCOSYLTRANSFERASE 30"/>
    <property type="match status" value="1"/>
</dbReference>
<keyword evidence="5" id="KW-0119">Carbohydrate metabolism</keyword>
<keyword evidence="8" id="KW-0472">Membrane</keyword>
<comment type="caution">
    <text evidence="9">The sequence shown here is derived from an EMBL/GenBank/DDBJ whole genome shotgun (WGS) entry which is preliminary data.</text>
</comment>
<keyword evidence="8" id="KW-1133">Transmembrane helix</keyword>
<feature type="region of interest" description="Disordered" evidence="7">
    <location>
        <begin position="1"/>
        <end position="21"/>
    </location>
</feature>
<dbReference type="Proteomes" id="UP001179952">
    <property type="component" value="Unassembled WGS sequence"/>
</dbReference>
<reference evidence="9" key="1">
    <citation type="journal article" date="2023" name="Nat. Commun.">
        <title>Diploid and tetraploid genomes of Acorus and the evolution of monocots.</title>
        <authorList>
            <person name="Ma L."/>
            <person name="Liu K.W."/>
            <person name="Li Z."/>
            <person name="Hsiao Y.Y."/>
            <person name="Qi Y."/>
            <person name="Fu T."/>
            <person name="Tang G.D."/>
            <person name="Zhang D."/>
            <person name="Sun W.H."/>
            <person name="Liu D.K."/>
            <person name="Li Y."/>
            <person name="Chen G.Z."/>
            <person name="Liu X.D."/>
            <person name="Liao X.Y."/>
            <person name="Jiang Y.T."/>
            <person name="Yu X."/>
            <person name="Hao Y."/>
            <person name="Huang J."/>
            <person name="Zhao X.W."/>
            <person name="Ke S."/>
            <person name="Chen Y.Y."/>
            <person name="Wu W.L."/>
            <person name="Hsu J.L."/>
            <person name="Lin Y.F."/>
            <person name="Huang M.D."/>
            <person name="Li C.Y."/>
            <person name="Huang L."/>
            <person name="Wang Z.W."/>
            <person name="Zhao X."/>
            <person name="Zhong W.Y."/>
            <person name="Peng D.H."/>
            <person name="Ahmad S."/>
            <person name="Lan S."/>
            <person name="Zhang J.S."/>
            <person name="Tsai W.C."/>
            <person name="Van de Peer Y."/>
            <person name="Liu Z.J."/>
        </authorList>
    </citation>
    <scope>NUCLEOTIDE SEQUENCE</scope>
    <source>
        <strain evidence="9">SCP</strain>
    </source>
</reference>
<protein>
    <recommendedName>
        <fullName evidence="6">O-fucosyltransferase family protein</fullName>
    </recommendedName>
</protein>
<keyword evidence="2" id="KW-0328">Glycosyltransferase</keyword>
<evidence type="ECO:0000256" key="5">
    <source>
        <dbReference type="ARBA" id="ARBA00023277"/>
    </source>
</evidence>
<evidence type="ECO:0000256" key="6">
    <source>
        <dbReference type="ARBA" id="ARBA00030350"/>
    </source>
</evidence>
<gene>
    <name evidence="9" type="ORF">QJS04_geneDACA009263</name>
</gene>
<dbReference type="Pfam" id="PF10250">
    <property type="entry name" value="O-FucT"/>
    <property type="match status" value="1"/>
</dbReference>
<keyword evidence="4" id="KW-0294">Fucose metabolism</keyword>
<keyword evidence="8" id="KW-0812">Transmembrane</keyword>
<dbReference type="Gene3D" id="3.40.50.11340">
    <property type="match status" value="1"/>
</dbReference>
<reference evidence="9" key="2">
    <citation type="submission" date="2023-06" db="EMBL/GenBank/DDBJ databases">
        <authorList>
            <person name="Ma L."/>
            <person name="Liu K.-W."/>
            <person name="Li Z."/>
            <person name="Hsiao Y.-Y."/>
            <person name="Qi Y."/>
            <person name="Fu T."/>
            <person name="Tang G."/>
            <person name="Zhang D."/>
            <person name="Sun W.-H."/>
            <person name="Liu D.-K."/>
            <person name="Li Y."/>
            <person name="Chen G.-Z."/>
            <person name="Liu X.-D."/>
            <person name="Liao X.-Y."/>
            <person name="Jiang Y.-T."/>
            <person name="Yu X."/>
            <person name="Hao Y."/>
            <person name="Huang J."/>
            <person name="Zhao X.-W."/>
            <person name="Ke S."/>
            <person name="Chen Y.-Y."/>
            <person name="Wu W.-L."/>
            <person name="Hsu J.-L."/>
            <person name="Lin Y.-F."/>
            <person name="Huang M.-D."/>
            <person name="Li C.-Y."/>
            <person name="Huang L."/>
            <person name="Wang Z.-W."/>
            <person name="Zhao X."/>
            <person name="Zhong W.-Y."/>
            <person name="Peng D.-H."/>
            <person name="Ahmad S."/>
            <person name="Lan S."/>
            <person name="Zhang J.-S."/>
            <person name="Tsai W.-C."/>
            <person name="Van De Peer Y."/>
            <person name="Liu Z.-J."/>
        </authorList>
    </citation>
    <scope>NUCLEOTIDE SEQUENCE</scope>
    <source>
        <strain evidence="9">SCP</strain>
        <tissue evidence="9">Leaves</tissue>
    </source>
</reference>
<evidence type="ECO:0000256" key="1">
    <source>
        <dbReference type="ARBA" id="ARBA00007737"/>
    </source>
</evidence>
<evidence type="ECO:0000256" key="7">
    <source>
        <dbReference type="SAM" id="MobiDB-lite"/>
    </source>
</evidence>
<evidence type="ECO:0000313" key="9">
    <source>
        <dbReference type="EMBL" id="KAK1263238.1"/>
    </source>
</evidence>
<evidence type="ECO:0000256" key="2">
    <source>
        <dbReference type="ARBA" id="ARBA00022676"/>
    </source>
</evidence>
<dbReference type="AlphaFoldDB" id="A0AAV9AGF1"/>
<accession>A0AAV9AGF1</accession>
<dbReference type="GO" id="GO:0016757">
    <property type="term" value="F:glycosyltransferase activity"/>
    <property type="evidence" value="ECO:0007669"/>
    <property type="project" value="UniProtKB-KW"/>
</dbReference>
<dbReference type="InterPro" id="IPR019378">
    <property type="entry name" value="GDP-Fuc_O-FucTrfase"/>
</dbReference>
<proteinExistence type="inferred from homology"/>